<dbReference type="OrthoDB" id="10348943at2759"/>
<gene>
    <name evidence="1" type="ORF">KCU76_g11763</name>
</gene>
<dbReference type="AlphaFoldDB" id="A0A9P8EA16"/>
<feature type="non-terminal residue" evidence="1">
    <location>
        <position position="223"/>
    </location>
</feature>
<evidence type="ECO:0000313" key="2">
    <source>
        <dbReference type="Proteomes" id="UP000779574"/>
    </source>
</evidence>
<evidence type="ECO:0000313" key="1">
    <source>
        <dbReference type="EMBL" id="KAG9685358.1"/>
    </source>
</evidence>
<reference evidence="1" key="1">
    <citation type="journal article" date="2021" name="J Fungi (Basel)">
        <title>Virulence traits and population genomics of the black yeast Aureobasidium melanogenum.</title>
        <authorList>
            <person name="Cernosa A."/>
            <person name="Sun X."/>
            <person name="Gostincar C."/>
            <person name="Fang C."/>
            <person name="Gunde-Cimerman N."/>
            <person name="Song Z."/>
        </authorList>
    </citation>
    <scope>NUCLEOTIDE SEQUENCE</scope>
    <source>
        <strain evidence="1">EXF-9911</strain>
    </source>
</reference>
<protein>
    <submittedName>
        <fullName evidence="1">Uncharacterized protein</fullName>
    </submittedName>
</protein>
<dbReference type="EMBL" id="JAHFXF010000578">
    <property type="protein sequence ID" value="KAG9685358.1"/>
    <property type="molecule type" value="Genomic_DNA"/>
</dbReference>
<reference evidence="1" key="2">
    <citation type="submission" date="2021-08" db="EMBL/GenBank/DDBJ databases">
        <authorList>
            <person name="Gostincar C."/>
            <person name="Sun X."/>
            <person name="Song Z."/>
            <person name="Gunde-Cimerman N."/>
        </authorList>
    </citation>
    <scope>NUCLEOTIDE SEQUENCE</scope>
    <source>
        <strain evidence="1">EXF-9911</strain>
    </source>
</reference>
<organism evidence="1 2">
    <name type="scientific">Aureobasidium melanogenum</name>
    <name type="common">Aureobasidium pullulans var. melanogenum</name>
    <dbReference type="NCBI Taxonomy" id="46634"/>
    <lineage>
        <taxon>Eukaryota</taxon>
        <taxon>Fungi</taxon>
        <taxon>Dikarya</taxon>
        <taxon>Ascomycota</taxon>
        <taxon>Pezizomycotina</taxon>
        <taxon>Dothideomycetes</taxon>
        <taxon>Dothideomycetidae</taxon>
        <taxon>Dothideales</taxon>
        <taxon>Saccotheciaceae</taxon>
        <taxon>Aureobasidium</taxon>
    </lineage>
</organism>
<proteinExistence type="predicted"/>
<name>A0A9P8EA16_AURME</name>
<comment type="caution">
    <text evidence="1">The sequence shown here is derived from an EMBL/GenBank/DDBJ whole genome shotgun (WGS) entry which is preliminary data.</text>
</comment>
<sequence length="223" mass="25368">MDTQDIVSAICNAPSLGSWTRNPAGGSDYWNGNDPSIRTVINSIPASWQRVATALHSKDAEGKVAWIEIRRQRGPKGKMRRQEGAMREIVVKVTPRAECNEYVDKQYAENETLQAMDTQRDQGFFPLLGPLERPQLYGPWKPKVKQIVGPTSIPGCRESSLPRAPGTWPYKQCSMVPEPKPRLDLKYKQYQLDEFCCDPERVQRRKYTPSDSRSRALSKARQC</sequence>
<accession>A0A9P8EA16</accession>
<dbReference type="Proteomes" id="UP000779574">
    <property type="component" value="Unassembled WGS sequence"/>
</dbReference>